<dbReference type="SMART" id="SM00297">
    <property type="entry name" value="BROMO"/>
    <property type="match status" value="1"/>
</dbReference>
<reference evidence="6" key="2">
    <citation type="submission" date="2020-05" db="UniProtKB">
        <authorList>
            <consortium name="EnsemblMetazoa"/>
        </authorList>
    </citation>
    <scope>IDENTIFICATION</scope>
    <source>
        <strain evidence="6">LVP_AGWG</strain>
    </source>
</reference>
<dbReference type="CDD" id="cd05502">
    <property type="entry name" value="Bromo_tif1_like"/>
    <property type="match status" value="1"/>
</dbReference>
<dbReference type="OrthoDB" id="1870062at2759"/>
<feature type="compositionally biased region" description="Polar residues" evidence="5">
    <location>
        <begin position="897"/>
        <end position="909"/>
    </location>
</feature>
<dbReference type="Pfam" id="PF00643">
    <property type="entry name" value="zf-B_box"/>
    <property type="match status" value="2"/>
</dbReference>
<dbReference type="PROSITE" id="PS50014">
    <property type="entry name" value="BROMODOMAIN_2"/>
    <property type="match status" value="1"/>
</dbReference>
<dbReference type="InterPro" id="IPR019786">
    <property type="entry name" value="Zinc_finger_PHD-type_CS"/>
</dbReference>
<name>A0A6I8TA24_AEDAE</name>
<dbReference type="Pfam" id="PF00628">
    <property type="entry name" value="PHD"/>
    <property type="match status" value="1"/>
</dbReference>
<feature type="compositionally biased region" description="Pro residues" evidence="5">
    <location>
        <begin position="478"/>
        <end position="488"/>
    </location>
</feature>
<dbReference type="PROSITE" id="PS50119">
    <property type="entry name" value="ZF_BBOX"/>
    <property type="match status" value="2"/>
</dbReference>
<feature type="region of interest" description="Disordered" evidence="5">
    <location>
        <begin position="890"/>
        <end position="909"/>
    </location>
</feature>
<feature type="compositionally biased region" description="Polar residues" evidence="5">
    <location>
        <begin position="704"/>
        <end position="726"/>
    </location>
</feature>
<feature type="compositionally biased region" description="Gly residues" evidence="5">
    <location>
        <begin position="792"/>
        <end position="801"/>
    </location>
</feature>
<accession>A0A6I8TA24</accession>
<dbReference type="InterPro" id="IPR047153">
    <property type="entry name" value="TRIM45/56/19-like"/>
</dbReference>
<dbReference type="PROSITE" id="PS01359">
    <property type="entry name" value="ZF_PHD_1"/>
    <property type="match status" value="1"/>
</dbReference>
<feature type="compositionally biased region" description="Low complexity" evidence="5">
    <location>
        <begin position="588"/>
        <end position="608"/>
    </location>
</feature>
<dbReference type="InParanoid" id="A0A6I8TA24"/>
<reference evidence="6 7" key="1">
    <citation type="submission" date="2017-06" db="EMBL/GenBank/DDBJ databases">
        <title>Aedes aegypti genome working group (AGWG) sequencing and assembly.</title>
        <authorList>
            <consortium name="Aedes aegypti Genome Working Group (AGWG)"/>
            <person name="Matthews B.J."/>
        </authorList>
    </citation>
    <scope>NUCLEOTIDE SEQUENCE [LARGE SCALE GENOMIC DNA]</scope>
    <source>
        <strain evidence="6 7">LVP_AGWG</strain>
    </source>
</reference>
<dbReference type="GO" id="GO:0008270">
    <property type="term" value="F:zinc ion binding"/>
    <property type="evidence" value="ECO:0007669"/>
    <property type="project" value="UniProtKB-KW"/>
</dbReference>
<keyword evidence="2" id="KW-0863">Zinc-finger</keyword>
<dbReference type="InterPro" id="IPR001841">
    <property type="entry name" value="Znf_RING"/>
</dbReference>
<dbReference type="InterPro" id="IPR001965">
    <property type="entry name" value="Znf_PHD"/>
</dbReference>
<evidence type="ECO:0008006" key="8">
    <source>
        <dbReference type="Google" id="ProtNLM"/>
    </source>
</evidence>
<evidence type="ECO:0000256" key="1">
    <source>
        <dbReference type="ARBA" id="ARBA00022723"/>
    </source>
</evidence>
<dbReference type="AlphaFoldDB" id="A0A6I8TA24"/>
<dbReference type="CDD" id="cd19775">
    <property type="entry name" value="Bbox2_TIF1_C-VI"/>
    <property type="match status" value="1"/>
</dbReference>
<dbReference type="Gene3D" id="3.30.160.60">
    <property type="entry name" value="Classic Zinc Finger"/>
    <property type="match status" value="1"/>
</dbReference>
<dbReference type="InterPro" id="IPR036427">
    <property type="entry name" value="Bromodomain-like_sf"/>
</dbReference>
<dbReference type="Gene3D" id="1.20.920.10">
    <property type="entry name" value="Bromodomain-like"/>
    <property type="match status" value="1"/>
</dbReference>
<dbReference type="InterPro" id="IPR011011">
    <property type="entry name" value="Znf_FYVE_PHD"/>
</dbReference>
<feature type="region of interest" description="Disordered" evidence="5">
    <location>
        <begin position="701"/>
        <end position="860"/>
    </location>
</feature>
<evidence type="ECO:0000256" key="2">
    <source>
        <dbReference type="ARBA" id="ARBA00022771"/>
    </source>
</evidence>
<sequence>MSSQATATPAASAASTAASATAGGTSSMETDDLVDPMNDFLPLLPENIKQELFEGTAAAAAAAAADKGTANPCDSAENKGDAPETASTDTQIQTKCVWCQQILATTDRPKLLECLHVACDPCVKQKFSDLPHNTPVLYCPVCKMESRMEFIIDNVFLSENTADDNPGSVESTKDMIKCSSCSDDAIATSWCVECAEFICDSCVQAHQRLKITKEHTIKPKEAACSETPGSSGLPGKNIMCHIHSQEKLSLYCETCDRLTCRDCQLVDHRDHKYKFANEIASETRNSLQALLSEIGYKKVLLSSAMKVIDDRQALITEKKKELSKEIADLVVKLTNAVNMRGKQLVYRLNQVCDTKLQVLNEKKEALQLLSGHTDHCIEFVQSALEKGSDSAVLYSKKTLARHLQKVKCQRADIPNPEIPVRVQLFLSNVPELQNVIARIGTILVDGKVYPPPPGPAGATGVPQVPGAVQNRSKQPSPNITPPLRPGMPGPGMTTLSSNNSNGPGGFPNVPPMYNGNGGVPVGGPFPPNHPLGRSFAQENGPGGGFGRFPMGPPHGMPPQQHVSSSTHPQNMDLRNLLSHQKSSGPNRGSPNNAPSSAGNANVNNQFNTANFMGSVPPGSAGPQHRMAAQMGGAPPGYLSAGGHQNFNQGQPGPNSNGMGMAGNNPRFQNFQRFTMPPAAMRHMMGNNTSTLLTPKQQAAMRYPGQQTPPGYNPNSPQPGQMQPQHPSGSSAGGGGGGGGAKWHIPQNMQGQQNNGFGGPSGLHLFGNGPNESFKIPLKSPDTMRNSMMMNGGNVGPGGPGGPNQMAHHHQQQQQQQQLQQQQQQQANHHLQQLQNALPNVSSTNPKTPSPSTNEPGKDFAESIDKTCEDSVNDLMATIAKLDSNGVQVLPEGHRGKTTSPQVHSSTDLNTSGMVAGAGASVLVDDKSLPKELDPNEDWCAVCMDGGELMCCDKCPKVFHQTCHIPVIDSLPDESETWQCLLCYNFADLPPEPTGEKRNVGITPLELKILQRIILELFCQYETSMPFRHLEPEINKAYYDIVCNPISLTMIRDKLEMTNPGHYTDIASFVADIRRLFSNVYLFYQEDSITFKNAHKLEKFFEQQLAKWLPKYLETEHFVDDYLQNPAKRIKSLQED</sequence>
<evidence type="ECO:0000256" key="4">
    <source>
        <dbReference type="ARBA" id="ARBA00023117"/>
    </source>
</evidence>
<protein>
    <recommendedName>
        <fullName evidence="8">E3 ubiquitin-protein ligase trim33</fullName>
    </recommendedName>
</protein>
<evidence type="ECO:0000256" key="3">
    <source>
        <dbReference type="ARBA" id="ARBA00022833"/>
    </source>
</evidence>
<dbReference type="InterPro" id="IPR013083">
    <property type="entry name" value="Znf_RING/FYVE/PHD"/>
</dbReference>
<dbReference type="SMART" id="SM00336">
    <property type="entry name" value="BBOX"/>
    <property type="match status" value="2"/>
</dbReference>
<dbReference type="Gene3D" id="4.10.830.40">
    <property type="match status" value="1"/>
</dbReference>
<dbReference type="SMART" id="SM00502">
    <property type="entry name" value="BBC"/>
    <property type="match status" value="1"/>
</dbReference>
<feature type="region of interest" description="Disordered" evidence="5">
    <location>
        <begin position="453"/>
        <end position="608"/>
    </location>
</feature>
<feature type="compositionally biased region" description="Polar residues" evidence="5">
    <location>
        <begin position="577"/>
        <end position="586"/>
    </location>
</feature>
<feature type="compositionally biased region" description="Low complexity" evidence="5">
    <location>
        <begin position="490"/>
        <end position="501"/>
    </location>
</feature>
<dbReference type="PROSITE" id="PS50089">
    <property type="entry name" value="ZF_RING_2"/>
    <property type="match status" value="1"/>
</dbReference>
<dbReference type="SUPFAM" id="SSF57903">
    <property type="entry name" value="FYVE/PHD zinc finger"/>
    <property type="match status" value="1"/>
</dbReference>
<dbReference type="SUPFAM" id="SSF47370">
    <property type="entry name" value="Bromodomain"/>
    <property type="match status" value="1"/>
</dbReference>
<feature type="compositionally biased region" description="Low complexity" evidence="5">
    <location>
        <begin position="1"/>
        <end position="27"/>
    </location>
</feature>
<feature type="region of interest" description="Disordered" evidence="5">
    <location>
        <begin position="1"/>
        <end position="38"/>
    </location>
</feature>
<dbReference type="PANTHER" id="PTHR25462:SF304">
    <property type="entry name" value="BONUS, ISOFORM C"/>
    <property type="match status" value="1"/>
</dbReference>
<dbReference type="SUPFAM" id="SSF57845">
    <property type="entry name" value="B-box zinc-binding domain"/>
    <property type="match status" value="1"/>
</dbReference>
<feature type="compositionally biased region" description="Gly residues" evidence="5">
    <location>
        <begin position="730"/>
        <end position="740"/>
    </location>
</feature>
<dbReference type="Pfam" id="PF00439">
    <property type="entry name" value="Bromodomain"/>
    <property type="match status" value="1"/>
</dbReference>
<dbReference type="SUPFAM" id="SSF57850">
    <property type="entry name" value="RING/U-box"/>
    <property type="match status" value="1"/>
</dbReference>
<dbReference type="SMART" id="SM00184">
    <property type="entry name" value="RING"/>
    <property type="match status" value="2"/>
</dbReference>
<keyword evidence="4" id="KW-0103">Bromodomain</keyword>
<dbReference type="PANTHER" id="PTHR25462">
    <property type="entry name" value="BONUS, ISOFORM C-RELATED"/>
    <property type="match status" value="1"/>
</dbReference>
<dbReference type="FunCoup" id="A0A6I8TA24">
    <property type="interactions" value="2122"/>
</dbReference>
<dbReference type="Gene3D" id="3.30.40.10">
    <property type="entry name" value="Zinc/RING finger domain, C3HC4 (zinc finger)"/>
    <property type="match status" value="2"/>
</dbReference>
<evidence type="ECO:0000313" key="7">
    <source>
        <dbReference type="Proteomes" id="UP000008820"/>
    </source>
</evidence>
<dbReference type="CDD" id="cd15541">
    <property type="entry name" value="PHD_TIF1_like"/>
    <property type="match status" value="1"/>
</dbReference>
<dbReference type="InterPro" id="IPR000315">
    <property type="entry name" value="Znf_B-box"/>
</dbReference>
<keyword evidence="3" id="KW-0862">Zinc</keyword>
<evidence type="ECO:0000313" key="6">
    <source>
        <dbReference type="EnsemblMetazoa" id="AAEL007539-PD"/>
    </source>
</evidence>
<dbReference type="GO" id="GO:0061630">
    <property type="term" value="F:ubiquitin protein ligase activity"/>
    <property type="evidence" value="ECO:0007669"/>
    <property type="project" value="TreeGrafter"/>
</dbReference>
<feature type="compositionally biased region" description="Low complexity" evidence="5">
    <location>
        <begin position="456"/>
        <end position="468"/>
    </location>
</feature>
<gene>
    <name evidence="6" type="primary">5569287</name>
</gene>
<dbReference type="CDD" id="cd19805">
    <property type="entry name" value="Bbox1_TIF1"/>
    <property type="match status" value="1"/>
</dbReference>
<evidence type="ECO:0000256" key="5">
    <source>
        <dbReference type="SAM" id="MobiDB-lite"/>
    </source>
</evidence>
<dbReference type="PROSITE" id="PS50016">
    <property type="entry name" value="ZF_PHD_2"/>
    <property type="match status" value="1"/>
</dbReference>
<dbReference type="EnsemblMetazoa" id="AAEL007539-RD">
    <property type="protein sequence ID" value="AAEL007539-PD"/>
    <property type="gene ID" value="AAEL007539"/>
</dbReference>
<feature type="compositionally biased region" description="Low complexity" evidence="5">
    <location>
        <begin position="811"/>
        <end position="853"/>
    </location>
</feature>
<dbReference type="InterPro" id="IPR003649">
    <property type="entry name" value="Bbox_C"/>
</dbReference>
<organism evidence="6 7">
    <name type="scientific">Aedes aegypti</name>
    <name type="common">Yellowfever mosquito</name>
    <name type="synonym">Culex aegypti</name>
    <dbReference type="NCBI Taxonomy" id="7159"/>
    <lineage>
        <taxon>Eukaryota</taxon>
        <taxon>Metazoa</taxon>
        <taxon>Ecdysozoa</taxon>
        <taxon>Arthropoda</taxon>
        <taxon>Hexapoda</taxon>
        <taxon>Insecta</taxon>
        <taxon>Pterygota</taxon>
        <taxon>Neoptera</taxon>
        <taxon>Endopterygota</taxon>
        <taxon>Diptera</taxon>
        <taxon>Nematocera</taxon>
        <taxon>Culicoidea</taxon>
        <taxon>Culicidae</taxon>
        <taxon>Culicinae</taxon>
        <taxon>Aedini</taxon>
        <taxon>Aedes</taxon>
        <taxon>Stegomyia</taxon>
    </lineage>
</organism>
<dbReference type="InterPro" id="IPR001487">
    <property type="entry name" value="Bromodomain"/>
</dbReference>
<keyword evidence="7" id="KW-1185">Reference proteome</keyword>
<dbReference type="Proteomes" id="UP000008820">
    <property type="component" value="Chromosome 3"/>
</dbReference>
<dbReference type="SMART" id="SM00249">
    <property type="entry name" value="PHD"/>
    <property type="match status" value="1"/>
</dbReference>
<keyword evidence="1" id="KW-0479">Metal-binding</keyword>
<dbReference type="InterPro" id="IPR019787">
    <property type="entry name" value="Znf_PHD-finger"/>
</dbReference>
<proteinExistence type="predicted"/>